<feature type="compositionally biased region" description="Low complexity" evidence="1">
    <location>
        <begin position="103"/>
        <end position="114"/>
    </location>
</feature>
<name>A0A2T0AH80_RHOTO</name>
<accession>A0A2T0AH80</accession>
<dbReference type="EMBL" id="LCTV02000001">
    <property type="protein sequence ID" value="PRQ77352.1"/>
    <property type="molecule type" value="Genomic_DNA"/>
</dbReference>
<evidence type="ECO:0000313" key="3">
    <source>
        <dbReference type="Proteomes" id="UP000239560"/>
    </source>
</evidence>
<sequence length="150" mass="16583">MCVRVQGGPGGEWGCGRRRWRDGEAVRARVSVTDSSPCKRYEQFSGFSKRKAAKARCGRGVRRRAWYRLASNGSGWTKDVCKCFITRSAEYPAAPPLFPRGWTSPSSSLTSSSLNQTPARSPCCTMSDAGSDYGNDEGYQGEEFVSRRHP</sequence>
<proteinExistence type="predicted"/>
<evidence type="ECO:0000313" key="2">
    <source>
        <dbReference type="EMBL" id="PRQ77352.1"/>
    </source>
</evidence>
<comment type="caution">
    <text evidence="2">The sequence shown here is derived from an EMBL/GenBank/DDBJ whole genome shotgun (WGS) entry which is preliminary data.</text>
</comment>
<dbReference type="Proteomes" id="UP000239560">
    <property type="component" value="Unassembled WGS sequence"/>
</dbReference>
<reference evidence="2 3" key="1">
    <citation type="journal article" date="2018" name="Elife">
        <title>Functional genomics of lipid metabolism in the oleaginous yeast Rhodosporidium toruloides.</title>
        <authorList>
            <person name="Coradetti S.T."/>
            <person name="Pinel D."/>
            <person name="Geiselman G."/>
            <person name="Ito M."/>
            <person name="Mondo S."/>
            <person name="Reilly M.C."/>
            <person name="Cheng Y.F."/>
            <person name="Bauer S."/>
            <person name="Grigoriev I."/>
            <person name="Gladden J.M."/>
            <person name="Simmons B.A."/>
            <person name="Brem R."/>
            <person name="Arkin A.P."/>
            <person name="Skerker J.M."/>
        </authorList>
    </citation>
    <scope>NUCLEOTIDE SEQUENCE [LARGE SCALE GENOMIC DNA]</scope>
    <source>
        <strain evidence="2 3">NBRC 0880</strain>
    </source>
</reference>
<protein>
    <submittedName>
        <fullName evidence="2">Uncharacterized protein</fullName>
    </submittedName>
</protein>
<evidence type="ECO:0000256" key="1">
    <source>
        <dbReference type="SAM" id="MobiDB-lite"/>
    </source>
</evidence>
<gene>
    <name evidence="2" type="ORF">AAT19DRAFT_8420</name>
</gene>
<organism evidence="2 3">
    <name type="scientific">Rhodotorula toruloides</name>
    <name type="common">Yeast</name>
    <name type="synonym">Rhodosporidium toruloides</name>
    <dbReference type="NCBI Taxonomy" id="5286"/>
    <lineage>
        <taxon>Eukaryota</taxon>
        <taxon>Fungi</taxon>
        <taxon>Dikarya</taxon>
        <taxon>Basidiomycota</taxon>
        <taxon>Pucciniomycotina</taxon>
        <taxon>Microbotryomycetes</taxon>
        <taxon>Sporidiobolales</taxon>
        <taxon>Sporidiobolaceae</taxon>
        <taxon>Rhodotorula</taxon>
    </lineage>
</organism>
<feature type="region of interest" description="Disordered" evidence="1">
    <location>
        <begin position="93"/>
        <end position="150"/>
    </location>
</feature>
<dbReference type="AlphaFoldDB" id="A0A2T0AH80"/>